<evidence type="ECO:0000313" key="5">
    <source>
        <dbReference type="EMBL" id="QDS69141.1"/>
    </source>
</evidence>
<keyword evidence="1 2" id="KW-0238">DNA-binding</keyword>
<sequence>MDELKESSNGPFKREAELDIAHELSDAARTSAIDQPSLSDSLAAADMTFEPQAEPAPVVPQDDEAIVMGEVIDSFVRATDHLDMDVSTAKSTKLKESAEESAEDMPTDTTDAGFGETKDGKVAKEEHGRVEGGDEKPFMTMALDKPWILDLDRCQDQDSDMVEPLPGPLEDKTFGSDTTNPLDPSKVDDNMRTEAIEDDYDFAADAEASEPSDKDEMDLDIPKSEPKDAEDKGDAEEVETTISNVWSLPSIIDDGCEPQLSLEQLLIMSLVTSSTRTLSMEEICQWINGRFKYYKDLMFQHSLHPETTYNWMGILNDILHRYDFPTEPIWKADEAGEDRKIVFHLPPGREWHILPKPSKIKVRPFRFLDLPVDLRLMILEFALVRHLPKKHGWIIDPEYTTKRKENFRKAHRTPQRLKAVGPHKWELRTDTLDIVLAVLSWIRSLVLHYDPPIYGHACTRAFTVLREAKLRNLHLFLNEDKLIKRHELTRFSDPIPRLPGMKALAELRGLANVSINGPSARTKEFLSKIRDWKKNDSKDDDELMMEKREMEQEKFQAALKRSIKDLRQATRKKAADSLKAKHAREMEVQKRKKGQERKVRAEELAKEKKDKMEAREAKRKEREEEKAKSEQAKAARKVHKNDKKNIEDILAKKSGGKTGRAADEDTSSEDEESSKQERSLKEESELEAESEGDENVSLPPAKRAKTLPATAAPAAAKRRNVASKSTKSPMKPTPAPRSSIKKSATGVRSTITKGGIVAKGSSGTAKKAAPAPAPAKTTSVRKSASGSVKKNAKGKRKSDMASVSELKTLDDL</sequence>
<feature type="compositionally biased region" description="Basic and acidic residues" evidence="3">
    <location>
        <begin position="673"/>
        <end position="683"/>
    </location>
</feature>
<feature type="compositionally biased region" description="Low complexity" evidence="3">
    <location>
        <begin position="698"/>
        <end position="715"/>
    </location>
</feature>
<feature type="DNA-binding region" description="Fork-head" evidence="2">
    <location>
        <begin position="257"/>
        <end position="355"/>
    </location>
</feature>
<feature type="compositionally biased region" description="Low complexity" evidence="3">
    <location>
        <begin position="758"/>
        <end position="778"/>
    </location>
</feature>
<dbReference type="STRING" id="50376.A0A517L0H4"/>
<dbReference type="EMBL" id="CP042186">
    <property type="protein sequence ID" value="QDS69141.1"/>
    <property type="molecule type" value="Genomic_DNA"/>
</dbReference>
<feature type="compositionally biased region" description="Basic and acidic residues" evidence="3">
    <location>
        <begin position="185"/>
        <end position="195"/>
    </location>
</feature>
<feature type="region of interest" description="Disordered" evidence="3">
    <location>
        <begin position="28"/>
        <end position="60"/>
    </location>
</feature>
<dbReference type="InterPro" id="IPR001766">
    <property type="entry name" value="Fork_head_dom"/>
</dbReference>
<reference evidence="5 6" key="1">
    <citation type="submission" date="2019-07" db="EMBL/GenBank/DDBJ databases">
        <title>Finished genome of Venturia effusa.</title>
        <authorList>
            <person name="Young C.A."/>
            <person name="Cox M.P."/>
            <person name="Ganley A.R.D."/>
            <person name="David W.J."/>
        </authorList>
    </citation>
    <scope>NUCLEOTIDE SEQUENCE [LARGE SCALE GENOMIC DNA]</scope>
    <source>
        <strain evidence="6">albino</strain>
    </source>
</reference>
<accession>A0A517L0H4</accession>
<gene>
    <name evidence="5" type="ORF">FKW77_010441</name>
</gene>
<keyword evidence="2" id="KW-0539">Nucleus</keyword>
<feature type="compositionally biased region" description="Basic and acidic residues" evidence="3">
    <location>
        <begin position="220"/>
        <end position="232"/>
    </location>
</feature>
<keyword evidence="6" id="KW-1185">Reference proteome</keyword>
<dbReference type="GO" id="GO:0003700">
    <property type="term" value="F:DNA-binding transcription factor activity"/>
    <property type="evidence" value="ECO:0007669"/>
    <property type="project" value="InterPro"/>
</dbReference>
<organism evidence="5 6">
    <name type="scientific">Venturia effusa</name>
    <dbReference type="NCBI Taxonomy" id="50376"/>
    <lineage>
        <taxon>Eukaryota</taxon>
        <taxon>Fungi</taxon>
        <taxon>Dikarya</taxon>
        <taxon>Ascomycota</taxon>
        <taxon>Pezizomycotina</taxon>
        <taxon>Dothideomycetes</taxon>
        <taxon>Pleosporomycetidae</taxon>
        <taxon>Venturiales</taxon>
        <taxon>Venturiaceae</taxon>
        <taxon>Venturia</taxon>
    </lineage>
</organism>
<dbReference type="Proteomes" id="UP000316270">
    <property type="component" value="Chromosome 2"/>
</dbReference>
<feature type="compositionally biased region" description="Basic and acidic residues" evidence="3">
    <location>
        <begin position="116"/>
        <end position="137"/>
    </location>
</feature>
<dbReference type="AlphaFoldDB" id="A0A517L0H4"/>
<evidence type="ECO:0000256" key="1">
    <source>
        <dbReference type="ARBA" id="ARBA00023125"/>
    </source>
</evidence>
<name>A0A517L0H4_9PEZI</name>
<feature type="compositionally biased region" description="Acidic residues" evidence="3">
    <location>
        <begin position="196"/>
        <end position="219"/>
    </location>
</feature>
<comment type="subcellular location">
    <subcellularLocation>
        <location evidence="2">Nucleus</location>
    </subcellularLocation>
</comment>
<evidence type="ECO:0000259" key="4">
    <source>
        <dbReference type="PROSITE" id="PS50039"/>
    </source>
</evidence>
<proteinExistence type="predicted"/>
<dbReference type="PROSITE" id="PS50039">
    <property type="entry name" value="FORK_HEAD_3"/>
    <property type="match status" value="1"/>
</dbReference>
<evidence type="ECO:0000256" key="3">
    <source>
        <dbReference type="SAM" id="MobiDB-lite"/>
    </source>
</evidence>
<feature type="compositionally biased region" description="Basic and acidic residues" evidence="3">
    <location>
        <begin position="596"/>
        <end position="633"/>
    </location>
</feature>
<dbReference type="GO" id="GO:0043565">
    <property type="term" value="F:sequence-specific DNA binding"/>
    <property type="evidence" value="ECO:0007669"/>
    <property type="project" value="InterPro"/>
</dbReference>
<dbReference type="GO" id="GO:0005634">
    <property type="term" value="C:nucleus"/>
    <property type="evidence" value="ECO:0007669"/>
    <property type="project" value="UniProtKB-SubCell"/>
</dbReference>
<dbReference type="PANTHER" id="PTHR13275:SF4">
    <property type="entry name" value="VACUOLAR PROTEIN SORTING-ASSOCIATED PROTEIN 72 HOMOLOG"/>
    <property type="match status" value="1"/>
</dbReference>
<feature type="compositionally biased region" description="Basic and acidic residues" evidence="3">
    <location>
        <begin position="570"/>
        <end position="589"/>
    </location>
</feature>
<feature type="domain" description="Fork-head" evidence="4">
    <location>
        <begin position="257"/>
        <end position="355"/>
    </location>
</feature>
<feature type="region of interest" description="Disordered" evidence="3">
    <location>
        <begin position="87"/>
        <end position="138"/>
    </location>
</feature>
<feature type="region of interest" description="Disordered" evidence="3">
    <location>
        <begin position="158"/>
        <end position="237"/>
    </location>
</feature>
<protein>
    <recommendedName>
        <fullName evidence="4">Fork-head domain-containing protein</fullName>
    </recommendedName>
</protein>
<feature type="compositionally biased region" description="Acidic residues" evidence="3">
    <location>
        <begin position="684"/>
        <end position="694"/>
    </location>
</feature>
<evidence type="ECO:0000313" key="6">
    <source>
        <dbReference type="Proteomes" id="UP000316270"/>
    </source>
</evidence>
<evidence type="ECO:0000256" key="2">
    <source>
        <dbReference type="PROSITE-ProRule" id="PRU00089"/>
    </source>
</evidence>
<dbReference type="PANTHER" id="PTHR13275">
    <property type="entry name" value="YL-1 PROTEIN TRANSCRIPTION FACTOR-LIKE 1"/>
    <property type="match status" value="1"/>
</dbReference>
<dbReference type="OrthoDB" id="3944213at2759"/>
<feature type="region of interest" description="Disordered" evidence="3">
    <location>
        <begin position="570"/>
        <end position="812"/>
    </location>
</feature>